<sequence>MAPKAAPFPGFTAINDQVFVRDGEELAEGTTRPSGHPRVVIIFSWGDAVPKHVVKYIEGYSKLYPHAKQIAVLSPIVKAISESLQQRAASMAPVVEAAYPPEVLGTPDEDAVLTHGMSNTGAINYASALKAYRDKYNKPMPHRLTVWDSTPGSPYMTWETLKRWANAAAMAVAPFVPLPYIVTQTIVGFLLAVHRGYQLATGSEPAPVFSMKACNDITYVPKNLRRLYFYGKSDRIISYTEIEENIALGEKAGFEHKAVVFEDSDHVGHMRMHPEKYWASIQDPSNFTPRLSTQSTTFSRKPTMSSKISPTPLSSLRVSKHFIPAHGLLPNTSIQNKPLLIYYSAFQSASASSIEAHLSSVGVVEPQWRYTMYSTSHFHSTTHELLCISNGRARLCFGGEENEGRVEPVVEKGDVIVVPAGVSHRLLEDIDGRFEMVGSYPIGCHWDMCYGKRGEESKVATISKLEWFAKDPVYGDSGPVLDV</sequence>
<dbReference type="InterPro" id="IPR006045">
    <property type="entry name" value="Cupin_1"/>
</dbReference>
<comment type="caution">
    <text evidence="3">The sequence shown here is derived from an EMBL/GenBank/DDBJ whole genome shotgun (WGS) entry which is preliminary data.</text>
</comment>
<dbReference type="EMBL" id="WOWK01000026">
    <property type="protein sequence ID" value="KAF0326956.1"/>
    <property type="molecule type" value="Genomic_DNA"/>
</dbReference>
<accession>A0A8H3WDS8</accession>
<dbReference type="Gene3D" id="2.60.120.10">
    <property type="entry name" value="Jelly Rolls"/>
    <property type="match status" value="1"/>
</dbReference>
<evidence type="ECO:0000313" key="3">
    <source>
        <dbReference type="EMBL" id="KAF0326956.1"/>
    </source>
</evidence>
<name>A0A8H3WDS8_9PEZI</name>
<reference evidence="3 4" key="1">
    <citation type="submission" date="2019-12" db="EMBL/GenBank/DDBJ databases">
        <title>A genome sequence resource for the geographically widespread anthracnose pathogen Colletotrichum asianum.</title>
        <authorList>
            <person name="Meng Y."/>
        </authorList>
    </citation>
    <scope>NUCLEOTIDE SEQUENCE [LARGE SCALE GENOMIC DNA]</scope>
    <source>
        <strain evidence="3 4">ICMP 18580</strain>
    </source>
</reference>
<evidence type="ECO:0000256" key="1">
    <source>
        <dbReference type="SAM" id="MobiDB-lite"/>
    </source>
</evidence>
<dbReference type="CDD" id="cd02219">
    <property type="entry name" value="cupin_YjlB-like"/>
    <property type="match status" value="1"/>
</dbReference>
<dbReference type="SUPFAM" id="SSF51182">
    <property type="entry name" value="RmlC-like cupins"/>
    <property type="match status" value="1"/>
</dbReference>
<dbReference type="Proteomes" id="UP000434172">
    <property type="component" value="Unassembled WGS sequence"/>
</dbReference>
<dbReference type="OrthoDB" id="77878at2759"/>
<dbReference type="InterPro" id="IPR014710">
    <property type="entry name" value="RmlC-like_jellyroll"/>
</dbReference>
<dbReference type="AlphaFoldDB" id="A0A8H3WDS8"/>
<feature type="region of interest" description="Disordered" evidence="1">
    <location>
        <begin position="291"/>
        <end position="310"/>
    </location>
</feature>
<evidence type="ECO:0000259" key="2">
    <source>
        <dbReference type="Pfam" id="PF00190"/>
    </source>
</evidence>
<dbReference type="PANTHER" id="PTHR36448">
    <property type="entry name" value="BLR7373 PROTEIN"/>
    <property type="match status" value="1"/>
</dbReference>
<dbReference type="InterPro" id="IPR008547">
    <property type="entry name" value="DUF829_TMEM53"/>
</dbReference>
<gene>
    <name evidence="3" type="ORF">GQ607_005720</name>
</gene>
<dbReference type="PANTHER" id="PTHR36448:SF3">
    <property type="entry name" value="CUPIN TYPE-2 DOMAIN-CONTAINING PROTEIN"/>
    <property type="match status" value="1"/>
</dbReference>
<evidence type="ECO:0000313" key="4">
    <source>
        <dbReference type="Proteomes" id="UP000434172"/>
    </source>
</evidence>
<dbReference type="InterPro" id="IPR011051">
    <property type="entry name" value="RmlC_Cupin_sf"/>
</dbReference>
<feature type="domain" description="Cupin type-1" evidence="2">
    <location>
        <begin position="377"/>
        <end position="424"/>
    </location>
</feature>
<dbReference type="InterPro" id="IPR047121">
    <property type="entry name" value="YjiB-like"/>
</dbReference>
<dbReference type="Pfam" id="PF05705">
    <property type="entry name" value="DUF829"/>
    <property type="match status" value="1"/>
</dbReference>
<dbReference type="Pfam" id="PF00190">
    <property type="entry name" value="Cupin_1"/>
    <property type="match status" value="1"/>
</dbReference>
<proteinExistence type="predicted"/>
<organism evidence="3 4">
    <name type="scientific">Colletotrichum asianum</name>
    <dbReference type="NCBI Taxonomy" id="702518"/>
    <lineage>
        <taxon>Eukaryota</taxon>
        <taxon>Fungi</taxon>
        <taxon>Dikarya</taxon>
        <taxon>Ascomycota</taxon>
        <taxon>Pezizomycotina</taxon>
        <taxon>Sordariomycetes</taxon>
        <taxon>Hypocreomycetidae</taxon>
        <taxon>Glomerellales</taxon>
        <taxon>Glomerellaceae</taxon>
        <taxon>Colletotrichum</taxon>
        <taxon>Colletotrichum gloeosporioides species complex</taxon>
    </lineage>
</organism>
<keyword evidence="4" id="KW-1185">Reference proteome</keyword>
<protein>
    <submittedName>
        <fullName evidence="3">Paxu protein</fullName>
    </submittedName>
</protein>